<dbReference type="Pfam" id="PF01408">
    <property type="entry name" value="GFO_IDH_MocA"/>
    <property type="match status" value="1"/>
</dbReference>
<dbReference type="OrthoDB" id="6417021at2759"/>
<dbReference type="Gene3D" id="3.30.360.10">
    <property type="entry name" value="Dihydrodipicolinate Reductase, domain 2"/>
    <property type="match status" value="2"/>
</dbReference>
<dbReference type="InterPro" id="IPR000683">
    <property type="entry name" value="Gfo/Idh/MocA-like_OxRdtase_N"/>
</dbReference>
<feature type="domain" description="GFO/IDH/MocA-like oxidoreductase" evidence="7">
    <location>
        <begin position="185"/>
        <end position="266"/>
    </location>
</feature>
<protein>
    <recommendedName>
        <fullName evidence="3">D-xylose 1-dehydrogenase (NADP(+), D-xylono-1,5-lactone-forming)</fullName>
        <ecNumber evidence="3">1.1.1.179</ecNumber>
    </recommendedName>
    <alternativeName>
        <fullName evidence="4">D-xylose-NADP dehydrogenase</fullName>
    </alternativeName>
</protein>
<dbReference type="Proteomes" id="UP000799753">
    <property type="component" value="Unassembled WGS sequence"/>
</dbReference>
<dbReference type="PANTHER" id="PTHR22604">
    <property type="entry name" value="OXIDOREDUCTASES"/>
    <property type="match status" value="1"/>
</dbReference>
<evidence type="ECO:0000256" key="5">
    <source>
        <dbReference type="ARBA" id="ARBA00049233"/>
    </source>
</evidence>
<evidence type="ECO:0000313" key="9">
    <source>
        <dbReference type="Proteomes" id="UP000799753"/>
    </source>
</evidence>
<keyword evidence="2" id="KW-0560">Oxidoreductase</keyword>
<evidence type="ECO:0000256" key="1">
    <source>
        <dbReference type="ARBA" id="ARBA00010928"/>
    </source>
</evidence>
<evidence type="ECO:0000256" key="3">
    <source>
        <dbReference type="ARBA" id="ARBA00038984"/>
    </source>
</evidence>
<gene>
    <name evidence="8" type="ORF">P280DRAFT_505576</name>
</gene>
<proteinExistence type="inferred from homology"/>
<dbReference type="InterPro" id="IPR036291">
    <property type="entry name" value="NAD(P)-bd_dom_sf"/>
</dbReference>
<comment type="catalytic activity">
    <reaction evidence="5">
        <text>D-xylose + NADP(+) = D-xylono-1,5-lactone + NADPH + H(+)</text>
        <dbReference type="Rhea" id="RHEA:22000"/>
        <dbReference type="ChEBI" id="CHEBI:15378"/>
        <dbReference type="ChEBI" id="CHEBI:15867"/>
        <dbReference type="ChEBI" id="CHEBI:53455"/>
        <dbReference type="ChEBI" id="CHEBI:57783"/>
        <dbReference type="ChEBI" id="CHEBI:58349"/>
        <dbReference type="EC" id="1.1.1.179"/>
    </reaction>
</comment>
<dbReference type="InterPro" id="IPR050984">
    <property type="entry name" value="Gfo/Idh/MocA_domain"/>
</dbReference>
<evidence type="ECO:0000256" key="2">
    <source>
        <dbReference type="ARBA" id="ARBA00023002"/>
    </source>
</evidence>
<dbReference type="PANTHER" id="PTHR22604:SF105">
    <property type="entry name" value="TRANS-1,2-DIHYDROBENZENE-1,2-DIOL DEHYDROGENASE"/>
    <property type="match status" value="1"/>
</dbReference>
<dbReference type="EC" id="1.1.1.179" evidence="3"/>
<accession>A0A6A6S738</accession>
<evidence type="ECO:0000259" key="6">
    <source>
        <dbReference type="Pfam" id="PF01408"/>
    </source>
</evidence>
<organism evidence="8 9">
    <name type="scientific">Massarina eburnea CBS 473.64</name>
    <dbReference type="NCBI Taxonomy" id="1395130"/>
    <lineage>
        <taxon>Eukaryota</taxon>
        <taxon>Fungi</taxon>
        <taxon>Dikarya</taxon>
        <taxon>Ascomycota</taxon>
        <taxon>Pezizomycotina</taxon>
        <taxon>Dothideomycetes</taxon>
        <taxon>Pleosporomycetidae</taxon>
        <taxon>Pleosporales</taxon>
        <taxon>Massarineae</taxon>
        <taxon>Massarinaceae</taxon>
        <taxon>Massarina</taxon>
    </lineage>
</organism>
<evidence type="ECO:0000256" key="4">
    <source>
        <dbReference type="ARBA" id="ARBA00042988"/>
    </source>
</evidence>
<dbReference type="InterPro" id="IPR055170">
    <property type="entry name" value="GFO_IDH_MocA-like_dom"/>
</dbReference>
<dbReference type="EMBL" id="MU006780">
    <property type="protein sequence ID" value="KAF2643465.1"/>
    <property type="molecule type" value="Genomic_DNA"/>
</dbReference>
<name>A0A6A6S738_9PLEO</name>
<dbReference type="GO" id="GO:0000166">
    <property type="term" value="F:nucleotide binding"/>
    <property type="evidence" value="ECO:0007669"/>
    <property type="project" value="InterPro"/>
</dbReference>
<comment type="similarity">
    <text evidence="1">Belongs to the Gfo/Idh/MocA family.</text>
</comment>
<feature type="domain" description="Gfo/Idh/MocA-like oxidoreductase N-terminal" evidence="6">
    <location>
        <begin position="27"/>
        <end position="134"/>
    </location>
</feature>
<sequence>MSALFSYLKRTYTIFNPPIATKNEDALRIGILGAANIAPAALVTPAKSHPDVIVAAVAARDPKKAEAFAKKYEIPIVHKTYDELIADPSIDCIYNPLPNGLHYEWTLKALKAGKHVLLEKPSVSNAREARSLFRHPLIQGPNAPVLLEAFHYRFHPMWSTFLSMFKSEDVETVVATNSLVAGIFPKDDIRFNYDLSGGTLMDFGAYAVSSVRGVFGKEPIGVKTASCRPMPKEFDDKCDEAIFAEYEFGNGASAKISADLQAKGGYPFPALTQNWPSFKNFLPTIEVKLRPQTESADGGLEKSIQKSFTVYNYMGPFLYHRIDIVTTTQLKKSTDGKVVKTDTNTEYKKVYKWPAEREAEGRIGEEWWSTYRYQLEEFVNRVKKREGSGIWVEPEDSIRQMEMIDETYEAAGLPVRPTSKALEEFDFFSGR</sequence>
<dbReference type="SUPFAM" id="SSF51735">
    <property type="entry name" value="NAD(P)-binding Rossmann-fold domains"/>
    <property type="match status" value="1"/>
</dbReference>
<dbReference type="Pfam" id="PF22725">
    <property type="entry name" value="GFO_IDH_MocA_C3"/>
    <property type="match status" value="1"/>
</dbReference>
<dbReference type="SUPFAM" id="SSF55347">
    <property type="entry name" value="Glyceraldehyde-3-phosphate dehydrogenase-like, C-terminal domain"/>
    <property type="match status" value="1"/>
</dbReference>
<keyword evidence="9" id="KW-1185">Reference proteome</keyword>
<dbReference type="Gene3D" id="3.40.50.720">
    <property type="entry name" value="NAD(P)-binding Rossmann-like Domain"/>
    <property type="match status" value="1"/>
</dbReference>
<dbReference type="GO" id="GO:0047837">
    <property type="term" value="F:D-xylose 1-dehydrogenase (NADP+) activity"/>
    <property type="evidence" value="ECO:0007669"/>
    <property type="project" value="UniProtKB-EC"/>
</dbReference>
<evidence type="ECO:0000259" key="7">
    <source>
        <dbReference type="Pfam" id="PF22725"/>
    </source>
</evidence>
<evidence type="ECO:0000313" key="8">
    <source>
        <dbReference type="EMBL" id="KAF2643465.1"/>
    </source>
</evidence>
<dbReference type="AlphaFoldDB" id="A0A6A6S738"/>
<reference evidence="8" key="1">
    <citation type="journal article" date="2020" name="Stud. Mycol.">
        <title>101 Dothideomycetes genomes: a test case for predicting lifestyles and emergence of pathogens.</title>
        <authorList>
            <person name="Haridas S."/>
            <person name="Albert R."/>
            <person name="Binder M."/>
            <person name="Bloem J."/>
            <person name="Labutti K."/>
            <person name="Salamov A."/>
            <person name="Andreopoulos B."/>
            <person name="Baker S."/>
            <person name="Barry K."/>
            <person name="Bills G."/>
            <person name="Bluhm B."/>
            <person name="Cannon C."/>
            <person name="Castanera R."/>
            <person name="Culley D."/>
            <person name="Daum C."/>
            <person name="Ezra D."/>
            <person name="Gonzalez J."/>
            <person name="Henrissat B."/>
            <person name="Kuo A."/>
            <person name="Liang C."/>
            <person name="Lipzen A."/>
            <person name="Lutzoni F."/>
            <person name="Magnuson J."/>
            <person name="Mondo S."/>
            <person name="Nolan M."/>
            <person name="Ohm R."/>
            <person name="Pangilinan J."/>
            <person name="Park H.-J."/>
            <person name="Ramirez L."/>
            <person name="Alfaro M."/>
            <person name="Sun H."/>
            <person name="Tritt A."/>
            <person name="Yoshinaga Y."/>
            <person name="Zwiers L.-H."/>
            <person name="Turgeon B."/>
            <person name="Goodwin S."/>
            <person name="Spatafora J."/>
            <person name="Crous P."/>
            <person name="Grigoriev I."/>
        </authorList>
    </citation>
    <scope>NUCLEOTIDE SEQUENCE</scope>
    <source>
        <strain evidence="8">CBS 473.64</strain>
    </source>
</reference>